<proteinExistence type="predicted"/>
<gene>
    <name evidence="2" type="ORF">LZZ85_27415</name>
</gene>
<accession>A0ABS9L0G2</accession>
<evidence type="ECO:0000256" key="1">
    <source>
        <dbReference type="SAM" id="SignalP"/>
    </source>
</evidence>
<organism evidence="2 3">
    <name type="scientific">Terrimonas ginsenosidimutans</name>
    <dbReference type="NCBI Taxonomy" id="2908004"/>
    <lineage>
        <taxon>Bacteria</taxon>
        <taxon>Pseudomonadati</taxon>
        <taxon>Bacteroidota</taxon>
        <taxon>Chitinophagia</taxon>
        <taxon>Chitinophagales</taxon>
        <taxon>Chitinophagaceae</taxon>
        <taxon>Terrimonas</taxon>
    </lineage>
</organism>
<reference evidence="2" key="1">
    <citation type="submission" date="2022-01" db="EMBL/GenBank/DDBJ databases">
        <authorList>
            <person name="Jo J.-H."/>
            <person name="Im W.-T."/>
        </authorList>
    </citation>
    <scope>NUCLEOTIDE SEQUENCE</scope>
    <source>
        <strain evidence="2">NA20</strain>
    </source>
</reference>
<dbReference type="EMBL" id="JAKLTR010000031">
    <property type="protein sequence ID" value="MCG2618063.1"/>
    <property type="molecule type" value="Genomic_DNA"/>
</dbReference>
<evidence type="ECO:0000313" key="2">
    <source>
        <dbReference type="EMBL" id="MCG2618063.1"/>
    </source>
</evidence>
<feature type="signal peptide" evidence="1">
    <location>
        <begin position="1"/>
        <end position="23"/>
    </location>
</feature>
<evidence type="ECO:0000313" key="3">
    <source>
        <dbReference type="Proteomes" id="UP001165367"/>
    </source>
</evidence>
<sequence length="133" mass="14828">MKKNFHYTLSSLALLFMSVTLLAQQDDTQSLRHTVDSLQRVWMKANLNVTELAIDQVFSFRNNLLNEINGIRKNASLNQEQQDSAALAARQAAEAAIKTALGPLAYELYTDRIRQRLRQTGQPGAQPLTGVGN</sequence>
<name>A0ABS9L0G2_9BACT</name>
<protein>
    <submittedName>
        <fullName evidence="2">Uncharacterized protein</fullName>
    </submittedName>
</protein>
<dbReference type="Proteomes" id="UP001165367">
    <property type="component" value="Unassembled WGS sequence"/>
</dbReference>
<dbReference type="RefSeq" id="WP_237877160.1">
    <property type="nucleotide sequence ID" value="NZ_JAKLTR010000031.1"/>
</dbReference>
<keyword evidence="3" id="KW-1185">Reference proteome</keyword>
<comment type="caution">
    <text evidence="2">The sequence shown here is derived from an EMBL/GenBank/DDBJ whole genome shotgun (WGS) entry which is preliminary data.</text>
</comment>
<feature type="chain" id="PRO_5045130101" evidence="1">
    <location>
        <begin position="24"/>
        <end position="133"/>
    </location>
</feature>
<keyword evidence="1" id="KW-0732">Signal</keyword>